<dbReference type="PaxDb" id="2903-EOD28972"/>
<evidence type="ECO:0000313" key="4">
    <source>
        <dbReference type="Proteomes" id="UP000013827"/>
    </source>
</evidence>
<sequence>MFQSPAELAREHEHDPRVPAAKIILRAAEPWSGPTASADQAGNVWLFGGYAEPEGKPRHVVNDLLRYDGGSGWQQLQEPIDVTLKGGRVRDNRPGPRLATASCVVGDEMLVFGGWDPQTPGTGGVILDDVWSLSLAKQTWRRLAAPMPGGPASRHVVCNVGGTVILHTFRCLDSVLVWDAASETLKEQPTSGTPPSSRGLHVAAAADGHTLVVFGSALAEDAAADGQMVNDAFALDTRVVGALAAVGLRSWEWRPLAAGAGEGAVSCAEADQDPSLKLVGAAAAGGEGLVPRADVWALTLDDSGGGEWSLLLGEDAPNAPGPRNAATLSPVGSGGLLLHGGWRPFVSTYGDSHILKVEA</sequence>
<dbReference type="GeneID" id="17274517"/>
<name>A0A0D3JZN7_EMIH1</name>
<dbReference type="PANTHER" id="PTHR46093:SF18">
    <property type="entry name" value="FIBRONECTIN TYPE-III DOMAIN-CONTAINING PROTEIN"/>
    <property type="match status" value="1"/>
</dbReference>
<dbReference type="InterPro" id="IPR015915">
    <property type="entry name" value="Kelch-typ_b-propeller"/>
</dbReference>
<evidence type="ECO:0000256" key="2">
    <source>
        <dbReference type="ARBA" id="ARBA00022737"/>
    </source>
</evidence>
<dbReference type="Pfam" id="PF01344">
    <property type="entry name" value="Kelch_1"/>
    <property type="match status" value="1"/>
</dbReference>
<proteinExistence type="predicted"/>
<dbReference type="SUPFAM" id="SSF117281">
    <property type="entry name" value="Kelch motif"/>
    <property type="match status" value="1"/>
</dbReference>
<dbReference type="HOGENOM" id="CLU_901464_0_0_1"/>
<dbReference type="KEGG" id="ehx:EMIHUDRAFT_234334"/>
<dbReference type="AlphaFoldDB" id="A0A0D3JZN7"/>
<evidence type="ECO:0000256" key="1">
    <source>
        <dbReference type="ARBA" id="ARBA00022441"/>
    </source>
</evidence>
<reference evidence="4" key="1">
    <citation type="journal article" date="2013" name="Nature">
        <title>Pan genome of the phytoplankton Emiliania underpins its global distribution.</title>
        <authorList>
            <person name="Read B.A."/>
            <person name="Kegel J."/>
            <person name="Klute M.J."/>
            <person name="Kuo A."/>
            <person name="Lefebvre S.C."/>
            <person name="Maumus F."/>
            <person name="Mayer C."/>
            <person name="Miller J."/>
            <person name="Monier A."/>
            <person name="Salamov A."/>
            <person name="Young J."/>
            <person name="Aguilar M."/>
            <person name="Claverie J.M."/>
            <person name="Frickenhaus S."/>
            <person name="Gonzalez K."/>
            <person name="Herman E.K."/>
            <person name="Lin Y.C."/>
            <person name="Napier J."/>
            <person name="Ogata H."/>
            <person name="Sarno A.F."/>
            <person name="Shmutz J."/>
            <person name="Schroeder D."/>
            <person name="de Vargas C."/>
            <person name="Verret F."/>
            <person name="von Dassow P."/>
            <person name="Valentin K."/>
            <person name="Van de Peer Y."/>
            <person name="Wheeler G."/>
            <person name="Dacks J.B."/>
            <person name="Delwiche C.F."/>
            <person name="Dyhrman S.T."/>
            <person name="Glockner G."/>
            <person name="John U."/>
            <person name="Richards T."/>
            <person name="Worden A.Z."/>
            <person name="Zhang X."/>
            <person name="Grigoriev I.V."/>
            <person name="Allen A.E."/>
            <person name="Bidle K."/>
            <person name="Borodovsky M."/>
            <person name="Bowler C."/>
            <person name="Brownlee C."/>
            <person name="Cock J.M."/>
            <person name="Elias M."/>
            <person name="Gladyshev V.N."/>
            <person name="Groth M."/>
            <person name="Guda C."/>
            <person name="Hadaegh A."/>
            <person name="Iglesias-Rodriguez M.D."/>
            <person name="Jenkins J."/>
            <person name="Jones B.M."/>
            <person name="Lawson T."/>
            <person name="Leese F."/>
            <person name="Lindquist E."/>
            <person name="Lobanov A."/>
            <person name="Lomsadze A."/>
            <person name="Malik S.B."/>
            <person name="Marsh M.E."/>
            <person name="Mackinder L."/>
            <person name="Mock T."/>
            <person name="Mueller-Roeber B."/>
            <person name="Pagarete A."/>
            <person name="Parker M."/>
            <person name="Probert I."/>
            <person name="Quesneville H."/>
            <person name="Raines C."/>
            <person name="Rensing S.A."/>
            <person name="Riano-Pachon D.M."/>
            <person name="Richier S."/>
            <person name="Rokitta S."/>
            <person name="Shiraiwa Y."/>
            <person name="Soanes D.M."/>
            <person name="van der Giezen M."/>
            <person name="Wahlund T.M."/>
            <person name="Williams B."/>
            <person name="Wilson W."/>
            <person name="Wolfe G."/>
            <person name="Wurch L.L."/>
        </authorList>
    </citation>
    <scope>NUCLEOTIDE SEQUENCE</scope>
</reference>
<accession>A0A0D3JZN7</accession>
<dbReference type="eggNOG" id="ENOG502STJW">
    <property type="taxonomic scope" value="Eukaryota"/>
</dbReference>
<dbReference type="InterPro" id="IPR006652">
    <property type="entry name" value="Kelch_1"/>
</dbReference>
<keyword evidence="4" id="KW-1185">Reference proteome</keyword>
<keyword evidence="2" id="KW-0677">Repeat</keyword>
<dbReference type="OMA" id="WLVGGWD"/>
<keyword evidence="1" id="KW-0880">Kelch repeat</keyword>
<organism evidence="3 4">
    <name type="scientific">Emiliania huxleyi (strain CCMP1516)</name>
    <dbReference type="NCBI Taxonomy" id="280463"/>
    <lineage>
        <taxon>Eukaryota</taxon>
        <taxon>Haptista</taxon>
        <taxon>Haptophyta</taxon>
        <taxon>Prymnesiophyceae</taxon>
        <taxon>Isochrysidales</taxon>
        <taxon>Noelaerhabdaceae</taxon>
        <taxon>Emiliania</taxon>
    </lineage>
</organism>
<dbReference type="Gene3D" id="2.120.10.80">
    <property type="entry name" value="Kelch-type beta propeller"/>
    <property type="match status" value="2"/>
</dbReference>
<dbReference type="EnsemblProtists" id="EOD28972">
    <property type="protein sequence ID" value="EOD28972"/>
    <property type="gene ID" value="EMIHUDRAFT_234334"/>
</dbReference>
<evidence type="ECO:0000313" key="3">
    <source>
        <dbReference type="EnsemblProtists" id="EOD28972"/>
    </source>
</evidence>
<dbReference type="Proteomes" id="UP000013827">
    <property type="component" value="Unassembled WGS sequence"/>
</dbReference>
<protein>
    <submittedName>
        <fullName evidence="3">Uncharacterized protein</fullName>
    </submittedName>
</protein>
<reference evidence="3" key="2">
    <citation type="submission" date="2024-10" db="UniProtKB">
        <authorList>
            <consortium name="EnsemblProtists"/>
        </authorList>
    </citation>
    <scope>IDENTIFICATION</scope>
</reference>
<dbReference type="RefSeq" id="XP_005781401.1">
    <property type="nucleotide sequence ID" value="XM_005781344.1"/>
</dbReference>
<dbReference type="PANTHER" id="PTHR46093">
    <property type="entry name" value="ACYL-COA-BINDING DOMAIN-CONTAINING PROTEIN 5"/>
    <property type="match status" value="1"/>
</dbReference>